<feature type="domain" description="RmlD-like substrate binding" evidence="1">
    <location>
        <begin position="3"/>
        <end position="236"/>
    </location>
</feature>
<dbReference type="InterPro" id="IPR036291">
    <property type="entry name" value="NAD(P)-bd_dom_sf"/>
</dbReference>
<sequence length="298" mass="34271">MKRILITGANSYIGTSFEKWMQQFGDNYQIDTVDMHGEQWKEKDFSQYDSIFHVAGIAHADVSKVSEETKKLYYKVNCDLAVETAEKYKNDLNGKNGQFIYMSSIIIYGEETNINKKRIITPETQPNPSNFYGDSKWKAEKALLETHEKNLNIVILRPPMIYGKNSKGNFRELVKLANKLPIFPLVNNQRSMLYIENLCIVIREIIDRNKEGIYCPQNNEYVQTSTLIKLIAKNTNHSLFILNYVSLMIKALGYFPGKIGKLTNRAFGNLIYAPITRNPNSVDFEESVKRSVGIKKNE</sequence>
<dbReference type="EMBL" id="WMHD01000044">
    <property type="protein sequence ID" value="MUN75721.1"/>
    <property type="molecule type" value="Genomic_DNA"/>
</dbReference>
<protein>
    <submittedName>
        <fullName evidence="2">Sugar nucleotide-binding protein</fullName>
    </submittedName>
</protein>
<dbReference type="RefSeq" id="WP_156237300.1">
    <property type="nucleotide sequence ID" value="NZ_WMHD01000044.1"/>
</dbReference>
<comment type="caution">
    <text evidence="2">The sequence shown here is derived from an EMBL/GenBank/DDBJ whole genome shotgun (WGS) entry which is preliminary data.</text>
</comment>
<dbReference type="SUPFAM" id="SSF51735">
    <property type="entry name" value="NAD(P)-binding Rossmann-fold domains"/>
    <property type="match status" value="1"/>
</dbReference>
<name>A0A6G2FMF4_ENTCA</name>
<reference evidence="2" key="1">
    <citation type="submission" date="2019-11" db="EMBL/GenBank/DDBJ databases">
        <title>Comparative Genomics of Multidrug-Resistant Enterococcus spp. isolated from Wastewater Treatment Plants.</title>
        <authorList>
            <person name="Sanderson H.A."/>
            <person name="Ortega-Polo R."/>
            <person name="Zaheer R."/>
            <person name="Goji N."/>
            <person name="Amoako K."/>
            <person name="Brown R.S."/>
            <person name="Majury A."/>
            <person name="Liss S.N."/>
            <person name="Mcallister T.A."/>
        </authorList>
    </citation>
    <scope>NUCLEOTIDE SEQUENCE</scope>
    <source>
        <strain evidence="2">B79</strain>
    </source>
</reference>
<evidence type="ECO:0000259" key="1">
    <source>
        <dbReference type="Pfam" id="PF04321"/>
    </source>
</evidence>
<dbReference type="Pfam" id="PF04321">
    <property type="entry name" value="RmlD_sub_bind"/>
    <property type="match status" value="1"/>
</dbReference>
<dbReference type="InterPro" id="IPR029903">
    <property type="entry name" value="RmlD-like-bd"/>
</dbReference>
<dbReference type="PANTHER" id="PTHR43245:SF58">
    <property type="entry name" value="BLL5923 PROTEIN"/>
    <property type="match status" value="1"/>
</dbReference>
<dbReference type="AlphaFoldDB" id="A0A6G2FMF4"/>
<dbReference type="PANTHER" id="PTHR43245">
    <property type="entry name" value="BIFUNCTIONAL POLYMYXIN RESISTANCE PROTEIN ARNA"/>
    <property type="match status" value="1"/>
</dbReference>
<evidence type="ECO:0000313" key="2">
    <source>
        <dbReference type="EMBL" id="MUN75721.1"/>
    </source>
</evidence>
<dbReference type="InterPro" id="IPR050177">
    <property type="entry name" value="Lipid_A_modif_metabolic_enz"/>
</dbReference>
<accession>A0A6G2FMF4</accession>
<gene>
    <name evidence="2" type="ORF">EZ027_16320</name>
</gene>
<proteinExistence type="predicted"/>
<organism evidence="2">
    <name type="scientific">Enterococcus casseliflavus</name>
    <name type="common">Enterococcus flavescens</name>
    <dbReference type="NCBI Taxonomy" id="37734"/>
    <lineage>
        <taxon>Bacteria</taxon>
        <taxon>Bacillati</taxon>
        <taxon>Bacillota</taxon>
        <taxon>Bacilli</taxon>
        <taxon>Lactobacillales</taxon>
        <taxon>Enterococcaceae</taxon>
        <taxon>Enterococcus</taxon>
    </lineage>
</organism>
<dbReference type="Gene3D" id="3.40.50.720">
    <property type="entry name" value="NAD(P)-binding Rossmann-like Domain"/>
    <property type="match status" value="1"/>
</dbReference>